<feature type="region of interest" description="Disordered" evidence="1">
    <location>
        <begin position="864"/>
        <end position="896"/>
    </location>
</feature>
<reference evidence="3 4" key="1">
    <citation type="submission" date="2022-05" db="EMBL/GenBank/DDBJ databases">
        <authorList>
            <consortium name="Genoscope - CEA"/>
            <person name="William W."/>
        </authorList>
    </citation>
    <scope>NUCLEOTIDE SEQUENCE [LARGE SCALE GENOMIC DNA]</scope>
</reference>
<comment type="caution">
    <text evidence="3">The sequence shown here is derived from an EMBL/GenBank/DDBJ whole genome shotgun (WGS) entry which is preliminary data.</text>
</comment>
<feature type="compositionally biased region" description="Basic residues" evidence="1">
    <location>
        <begin position="342"/>
        <end position="356"/>
    </location>
</feature>
<feature type="compositionally biased region" description="Basic residues" evidence="1">
    <location>
        <begin position="275"/>
        <end position="286"/>
    </location>
</feature>
<evidence type="ECO:0000256" key="1">
    <source>
        <dbReference type="SAM" id="MobiDB-lite"/>
    </source>
</evidence>
<feature type="compositionally biased region" description="Basic and acidic residues" evidence="1">
    <location>
        <begin position="580"/>
        <end position="630"/>
    </location>
</feature>
<dbReference type="GO" id="GO:0099122">
    <property type="term" value="F:RNA polymerase II C-terminal domain binding"/>
    <property type="evidence" value="ECO:0007669"/>
    <property type="project" value="TreeGrafter"/>
</dbReference>
<dbReference type="InterPro" id="IPR042841">
    <property type="entry name" value="SCAF1"/>
</dbReference>
<feature type="compositionally biased region" description="Polar residues" evidence="1">
    <location>
        <begin position="674"/>
        <end position="685"/>
    </location>
</feature>
<feature type="domain" description="SFR19-like C-terminal" evidence="2">
    <location>
        <begin position="894"/>
        <end position="971"/>
    </location>
</feature>
<evidence type="ECO:0000259" key="2">
    <source>
        <dbReference type="Pfam" id="PF23030"/>
    </source>
</evidence>
<feature type="compositionally biased region" description="Polar residues" evidence="1">
    <location>
        <begin position="77"/>
        <end position="87"/>
    </location>
</feature>
<sequence>MQEEFSKKNQPYLSLHIEEEIEGVSTSSSFTKSDTALHSTEVDFSEVSPTSEDTCQVPSTSSKDICMDLHEEGIPKSESNIPVANNDDNTDEKPKKGLLLLREYADSGKITEEVVVNSSGDKSKETAVDKSSQETTNAQCGSIAEVVTSSETPSKDEACSSGVANDLLFSDDKTSFIGENKGALDIKTLVSDSLTKSDKAKEDGQLSASDSSDSEKSSDSKKDSKKSKKDKSKKKDKKRKKKKHKKQKQEVERQEPPDNRDVDEKKEKDQNRPQGKGRSKSRSHSRSKLESRTKSSEKSENPKPLKFSRSRSRDRFSRHHHHSRSRSHEKDRKLKHCSERSRRSRSCSSSKRHSPAKRNTLSKYQSSRGRSWNRNNSPSVKRNERHHSTSRTRSSKRDYPSSRKRNLSQSPSPRKHRDNRKSRSPERHSCSSERKGAPPVKNRRSHSNKNNSVPRQSRSPNKREHKSRSSPSRKLSHRTSSASDSLDSGHFTNIPLTLPNKQEDQVIGRKESVEKIPGVELAMEASVVLKSEVDIEKQVSPSDSPLKVWEDEFDFVFTERLSPKDGTEKTVEDVLFGKEIIDPKTPDSLKSKATKESLKSNDSRASLAKEVKKPKEEPQNKEKEESEKKKSQQCKEPSSKSKQENSKVKDAKKVPNASKLKDSIGELKPVKSNCVKTCNTDGVQKTTDDSTVHQSAEESGKSAFMPSKFESIPFLGDTPPGAISENRELQLPIIPAPGGRGLLPTPSFPAHPWVQLNSIVHGVGLNKPKGSQSLLPKPGTLPNIPAKDGNIDKIRKNLSSSPMDMEMSSPEGDIIDKLNEEFWRQQEQQNQDNAKNMDHEGIELDSIKNDQYSVDEPYEPETGVLISDEFEEDLDSITDPNERKKLEKKQQKEKTKVQELIDRLHRQARVEEEVKHVLKAYYKHKDISKEQYKSILRRAVPQITSSSSAIDPERIRSFVKKCIVKMKKKHRDS</sequence>
<feature type="region of interest" description="Disordered" evidence="1">
    <location>
        <begin position="771"/>
        <end position="792"/>
    </location>
</feature>
<feature type="compositionally biased region" description="Polar residues" evidence="1">
    <location>
        <begin position="47"/>
        <end position="63"/>
    </location>
</feature>
<gene>
    <name evidence="3" type="ORF">PMEA_00032552</name>
</gene>
<feature type="compositionally biased region" description="Basic and acidic residues" evidence="1">
    <location>
        <begin position="121"/>
        <end position="132"/>
    </location>
</feature>
<feature type="region of interest" description="Disordered" evidence="1">
    <location>
        <begin position="23"/>
        <end position="94"/>
    </location>
</feature>
<feature type="compositionally biased region" description="Basic residues" evidence="1">
    <location>
        <begin position="383"/>
        <end position="394"/>
    </location>
</feature>
<feature type="compositionally biased region" description="Low complexity" evidence="1">
    <location>
        <begin position="366"/>
        <end position="379"/>
    </location>
</feature>
<dbReference type="PANTHER" id="PTHR47013">
    <property type="entry name" value="SPLICING FACTOR, ARGININE/SERINE-RICH 19"/>
    <property type="match status" value="1"/>
</dbReference>
<feature type="compositionally biased region" description="Basic and acidic residues" evidence="1">
    <location>
        <begin position="195"/>
        <end position="204"/>
    </location>
</feature>
<feature type="compositionally biased region" description="Polar residues" evidence="1">
    <location>
        <begin position="469"/>
        <end position="495"/>
    </location>
</feature>
<feature type="compositionally biased region" description="Basic residues" evidence="1">
    <location>
        <begin position="306"/>
        <end position="325"/>
    </location>
</feature>
<evidence type="ECO:0000313" key="3">
    <source>
        <dbReference type="EMBL" id="CAH3160577.1"/>
    </source>
</evidence>
<feature type="compositionally biased region" description="Basic and acidic residues" evidence="1">
    <location>
        <begin position="326"/>
        <end position="341"/>
    </location>
</feature>
<feature type="compositionally biased region" description="Basic and acidic residues" evidence="1">
    <location>
        <begin position="421"/>
        <end position="436"/>
    </location>
</feature>
<dbReference type="EMBL" id="CALNXJ010000076">
    <property type="protein sequence ID" value="CAH3160577.1"/>
    <property type="molecule type" value="Genomic_DNA"/>
</dbReference>
<name>A0AAU9XYM8_9CNID</name>
<feature type="compositionally biased region" description="Basic residues" evidence="1">
    <location>
        <begin position="223"/>
        <end position="247"/>
    </location>
</feature>
<dbReference type="PANTHER" id="PTHR47013:SF1">
    <property type="entry name" value="SPLICING FACTOR, ARGININE_SERINE-RICH 19"/>
    <property type="match status" value="1"/>
</dbReference>
<feature type="compositionally biased region" description="Basic and acidic residues" evidence="1">
    <location>
        <begin position="287"/>
        <end position="303"/>
    </location>
</feature>
<feature type="region of interest" description="Disordered" evidence="1">
    <location>
        <begin position="187"/>
        <end position="509"/>
    </location>
</feature>
<feature type="region of interest" description="Disordered" evidence="1">
    <location>
        <begin position="116"/>
        <end position="139"/>
    </location>
</feature>
<dbReference type="Pfam" id="PF23030">
    <property type="entry name" value="SCAF11-like_C"/>
    <property type="match status" value="1"/>
</dbReference>
<feature type="compositionally biased region" description="Polar residues" evidence="1">
    <location>
        <begin position="24"/>
        <end position="38"/>
    </location>
</feature>
<dbReference type="AlphaFoldDB" id="A0AAU9XYM8"/>
<protein>
    <recommendedName>
        <fullName evidence="2">SFR19-like C-terminal domain-containing protein</fullName>
    </recommendedName>
</protein>
<dbReference type="Proteomes" id="UP001159428">
    <property type="component" value="Unassembled WGS sequence"/>
</dbReference>
<organism evidence="3 4">
    <name type="scientific">Pocillopora meandrina</name>
    <dbReference type="NCBI Taxonomy" id="46732"/>
    <lineage>
        <taxon>Eukaryota</taxon>
        <taxon>Metazoa</taxon>
        <taxon>Cnidaria</taxon>
        <taxon>Anthozoa</taxon>
        <taxon>Hexacorallia</taxon>
        <taxon>Scleractinia</taxon>
        <taxon>Astrocoeniina</taxon>
        <taxon>Pocilloporidae</taxon>
        <taxon>Pocillopora</taxon>
    </lineage>
</organism>
<feature type="compositionally biased region" description="Basic and acidic residues" evidence="1">
    <location>
        <begin position="213"/>
        <end position="222"/>
    </location>
</feature>
<dbReference type="InterPro" id="IPR057031">
    <property type="entry name" value="SFR19-like_C"/>
</dbReference>
<evidence type="ECO:0000313" key="4">
    <source>
        <dbReference type="Proteomes" id="UP001159428"/>
    </source>
</evidence>
<feature type="compositionally biased region" description="Basic and acidic residues" evidence="1">
    <location>
        <begin position="248"/>
        <end position="271"/>
    </location>
</feature>
<feature type="compositionally biased region" description="Basic and acidic residues" evidence="1">
    <location>
        <begin position="637"/>
        <end position="669"/>
    </location>
</feature>
<feature type="compositionally biased region" description="Basic and acidic residues" evidence="1">
    <location>
        <begin position="880"/>
        <end position="896"/>
    </location>
</feature>
<feature type="compositionally biased region" description="Basic and acidic residues" evidence="1">
    <location>
        <begin position="65"/>
        <end position="75"/>
    </location>
</feature>
<feature type="compositionally biased region" description="Basic and acidic residues" evidence="1">
    <location>
        <begin position="686"/>
        <end position="700"/>
    </location>
</feature>
<proteinExistence type="predicted"/>
<accession>A0AAU9XYM8</accession>
<feature type="region of interest" description="Disordered" evidence="1">
    <location>
        <begin position="580"/>
        <end position="724"/>
    </location>
</feature>
<keyword evidence="4" id="KW-1185">Reference proteome</keyword>